<evidence type="ECO:0000313" key="8">
    <source>
        <dbReference type="Proteomes" id="UP000604825"/>
    </source>
</evidence>
<sequence length="383" mass="40055">MGPSTLELGRVCLLGLGEGKPSPGPSAASPAVASGVLLTLYISVALATYILDMIIVQRQASFSRAAYAASATGLLVLLFLPLAVVVRQEYRIKKELEDTPSHAPAVMVTVVEKSTAMPLAEPASTTTTDTPPASSCLGSFLRHTFNPPAHGVDYSIPQALGQIGLSLGYPPKSVDAFVSLISVWNYAGRVTAGYASEALLSRYGFPRPLALTLVLLASCAGHLLIAFGVPCALYAASVLIGFCFGAQWPLLYAVISELFGLRCYPTLYNLGAVASPVGAYVLNVRIAGRLYDDEAARQHGGGSLGAAAGDKACFGVECFRTSFLVITAATVGGALVSLVLVWRTRDFCRGDIYAKFRDGVVVKESLADGGPSAAEQRPSEEGS</sequence>
<evidence type="ECO:0000259" key="6">
    <source>
        <dbReference type="Pfam" id="PF23262"/>
    </source>
</evidence>
<dbReference type="SUPFAM" id="SSF103473">
    <property type="entry name" value="MFS general substrate transporter"/>
    <property type="match status" value="1"/>
</dbReference>
<feature type="transmembrane region" description="Helical" evidence="5">
    <location>
        <begin position="31"/>
        <end position="55"/>
    </location>
</feature>
<evidence type="ECO:0000313" key="7">
    <source>
        <dbReference type="EMBL" id="CAD6252820.1"/>
    </source>
</evidence>
<dbReference type="GO" id="GO:0016020">
    <property type="term" value="C:membrane"/>
    <property type="evidence" value="ECO:0007669"/>
    <property type="project" value="UniProtKB-SubCell"/>
</dbReference>
<dbReference type="PANTHER" id="PTHR21576:SF30">
    <property type="entry name" value="NODULIN-LIKE FAMILY PROTEIN, EXPRESSED"/>
    <property type="match status" value="1"/>
</dbReference>
<feature type="transmembrane region" description="Helical" evidence="5">
    <location>
        <begin position="67"/>
        <end position="86"/>
    </location>
</feature>
<feature type="transmembrane region" description="Helical" evidence="5">
    <location>
        <begin position="323"/>
        <end position="342"/>
    </location>
</feature>
<protein>
    <recommendedName>
        <fullName evidence="6">NFD4 C-terminal domain-containing protein</fullName>
    </recommendedName>
</protein>
<feature type="transmembrane region" description="Helical" evidence="5">
    <location>
        <begin position="209"/>
        <end position="227"/>
    </location>
</feature>
<keyword evidence="4 5" id="KW-0472">Membrane</keyword>
<evidence type="ECO:0000256" key="1">
    <source>
        <dbReference type="ARBA" id="ARBA00004141"/>
    </source>
</evidence>
<dbReference type="Proteomes" id="UP000604825">
    <property type="component" value="Unassembled WGS sequence"/>
</dbReference>
<reference evidence="7" key="1">
    <citation type="submission" date="2020-10" db="EMBL/GenBank/DDBJ databases">
        <authorList>
            <person name="Han B."/>
            <person name="Lu T."/>
            <person name="Zhao Q."/>
            <person name="Huang X."/>
            <person name="Zhao Y."/>
        </authorList>
    </citation>
    <scope>NUCLEOTIDE SEQUENCE</scope>
</reference>
<comment type="caution">
    <text evidence="7">The sequence shown here is derived from an EMBL/GenBank/DDBJ whole genome shotgun (WGS) entry which is preliminary data.</text>
</comment>
<dbReference type="InterPro" id="IPR056555">
    <property type="entry name" value="NFD4_C"/>
</dbReference>
<gene>
    <name evidence="7" type="ORF">NCGR_LOCUS36467</name>
</gene>
<proteinExistence type="predicted"/>
<comment type="subcellular location">
    <subcellularLocation>
        <location evidence="1">Membrane</location>
        <topology evidence="1">Multi-pass membrane protein</topology>
    </subcellularLocation>
</comment>
<keyword evidence="3 5" id="KW-1133">Transmembrane helix</keyword>
<dbReference type="EMBL" id="CAJGYO010000009">
    <property type="protein sequence ID" value="CAD6252820.1"/>
    <property type="molecule type" value="Genomic_DNA"/>
</dbReference>
<evidence type="ECO:0000256" key="5">
    <source>
        <dbReference type="SAM" id="Phobius"/>
    </source>
</evidence>
<dbReference type="OrthoDB" id="410267at2759"/>
<evidence type="ECO:0000256" key="3">
    <source>
        <dbReference type="ARBA" id="ARBA00022989"/>
    </source>
</evidence>
<feature type="transmembrane region" description="Helical" evidence="5">
    <location>
        <begin position="233"/>
        <end position="255"/>
    </location>
</feature>
<keyword evidence="2 5" id="KW-0812">Transmembrane</keyword>
<evidence type="ECO:0000256" key="4">
    <source>
        <dbReference type="ARBA" id="ARBA00023136"/>
    </source>
</evidence>
<organism evidence="7 8">
    <name type="scientific">Miscanthus lutarioriparius</name>
    <dbReference type="NCBI Taxonomy" id="422564"/>
    <lineage>
        <taxon>Eukaryota</taxon>
        <taxon>Viridiplantae</taxon>
        <taxon>Streptophyta</taxon>
        <taxon>Embryophyta</taxon>
        <taxon>Tracheophyta</taxon>
        <taxon>Spermatophyta</taxon>
        <taxon>Magnoliopsida</taxon>
        <taxon>Liliopsida</taxon>
        <taxon>Poales</taxon>
        <taxon>Poaceae</taxon>
        <taxon>PACMAD clade</taxon>
        <taxon>Panicoideae</taxon>
        <taxon>Andropogonodae</taxon>
        <taxon>Andropogoneae</taxon>
        <taxon>Saccharinae</taxon>
        <taxon>Miscanthus</taxon>
    </lineage>
</organism>
<keyword evidence="8" id="KW-1185">Reference proteome</keyword>
<accession>A0A811Q9P0</accession>
<evidence type="ECO:0000256" key="2">
    <source>
        <dbReference type="ARBA" id="ARBA00022692"/>
    </source>
</evidence>
<dbReference type="Pfam" id="PF23262">
    <property type="entry name" value="NFD4_C"/>
    <property type="match status" value="1"/>
</dbReference>
<dbReference type="AlphaFoldDB" id="A0A811Q9P0"/>
<dbReference type="Gene3D" id="1.20.1250.20">
    <property type="entry name" value="MFS general substrate transporter like domains"/>
    <property type="match status" value="1"/>
</dbReference>
<dbReference type="InterPro" id="IPR036259">
    <property type="entry name" value="MFS_trans_sf"/>
</dbReference>
<name>A0A811Q9P0_9POAL</name>
<dbReference type="PANTHER" id="PTHR21576">
    <property type="entry name" value="UNCHARACTERIZED NODULIN-LIKE PROTEIN"/>
    <property type="match status" value="1"/>
</dbReference>
<feature type="domain" description="NFD4 C-terminal" evidence="6">
    <location>
        <begin position="158"/>
        <end position="347"/>
    </location>
</feature>